<evidence type="ECO:0000259" key="4">
    <source>
        <dbReference type="PROSITE" id="PS50949"/>
    </source>
</evidence>
<evidence type="ECO:0000256" key="3">
    <source>
        <dbReference type="ARBA" id="ARBA00023163"/>
    </source>
</evidence>
<evidence type="ECO:0000313" key="6">
    <source>
        <dbReference type="Proteomes" id="UP000326780"/>
    </source>
</evidence>
<dbReference type="InterPro" id="IPR028978">
    <property type="entry name" value="Chorismate_lyase_/UTRA_dom_sf"/>
</dbReference>
<feature type="domain" description="HTH gntR-type" evidence="4">
    <location>
        <begin position="21"/>
        <end position="89"/>
    </location>
</feature>
<dbReference type="InterPro" id="IPR036390">
    <property type="entry name" value="WH_DNA-bd_sf"/>
</dbReference>
<dbReference type="InterPro" id="IPR011663">
    <property type="entry name" value="UTRA"/>
</dbReference>
<dbReference type="SUPFAM" id="SSF64288">
    <property type="entry name" value="Chorismate lyase-like"/>
    <property type="match status" value="1"/>
</dbReference>
<dbReference type="EMBL" id="CP045644">
    <property type="protein sequence ID" value="QFZ82515.1"/>
    <property type="molecule type" value="Genomic_DNA"/>
</dbReference>
<dbReference type="PRINTS" id="PR00035">
    <property type="entry name" value="HTHGNTR"/>
</dbReference>
<dbReference type="InterPro" id="IPR036388">
    <property type="entry name" value="WH-like_DNA-bd_sf"/>
</dbReference>
<reference evidence="5 6" key="1">
    <citation type="submission" date="2019-10" db="EMBL/GenBank/DDBJ databases">
        <title>Complete genome sequence of Variovorax paradoxus 5C-2.</title>
        <authorList>
            <person name="Gogoleva N.E."/>
            <person name="Balkin A.S."/>
        </authorList>
    </citation>
    <scope>NUCLEOTIDE SEQUENCE [LARGE SCALE GENOMIC DNA]</scope>
    <source>
        <strain evidence="5 6">5C-2</strain>
    </source>
</reference>
<dbReference type="GO" id="GO:0003700">
    <property type="term" value="F:DNA-binding transcription factor activity"/>
    <property type="evidence" value="ECO:0007669"/>
    <property type="project" value="InterPro"/>
</dbReference>
<dbReference type="Gene3D" id="1.10.10.10">
    <property type="entry name" value="Winged helix-like DNA-binding domain superfamily/Winged helix DNA-binding domain"/>
    <property type="match status" value="1"/>
</dbReference>
<dbReference type="InterPro" id="IPR050679">
    <property type="entry name" value="Bact_HTH_transcr_reg"/>
</dbReference>
<dbReference type="RefSeq" id="WP_153281350.1">
    <property type="nucleotide sequence ID" value="NZ_CP045644.1"/>
</dbReference>
<sequence>MNLPAASPLPSPLGGDHGAGVTQYLQLASVLRHRIAHGELQPGQQLPTVAQLAADYKLARVTVRQAYGVLAREGLLTSQRGRGTFVAARPAACADPLLRNAINDPRARNIRFDILEQRRQQPLPEGLARGSATFADYAFIRKIHVHDDEPFCLVEIHVASEIHALFPPDSEQHHKIAHLLEQHAADRMHKVQQTLTVAPADLLLAQYLHCSFATPIAHMERRVFDTQGRIALAGRFWYRGDRFVSDIEMPFATWANAGASLIPEALALP</sequence>
<dbReference type="PANTHER" id="PTHR44846">
    <property type="entry name" value="MANNOSYL-D-GLYCERATE TRANSPORT/METABOLISM SYSTEM REPRESSOR MNGR-RELATED"/>
    <property type="match status" value="1"/>
</dbReference>
<evidence type="ECO:0000313" key="5">
    <source>
        <dbReference type="EMBL" id="QFZ82515.1"/>
    </source>
</evidence>
<accession>A0A5Q0M1U6</accession>
<dbReference type="SUPFAM" id="SSF46785">
    <property type="entry name" value="Winged helix' DNA-binding domain"/>
    <property type="match status" value="1"/>
</dbReference>
<evidence type="ECO:0000256" key="1">
    <source>
        <dbReference type="ARBA" id="ARBA00023015"/>
    </source>
</evidence>
<dbReference type="PROSITE" id="PS50949">
    <property type="entry name" value="HTH_GNTR"/>
    <property type="match status" value="1"/>
</dbReference>
<dbReference type="SMART" id="SM00866">
    <property type="entry name" value="UTRA"/>
    <property type="match status" value="1"/>
</dbReference>
<dbReference type="CDD" id="cd07377">
    <property type="entry name" value="WHTH_GntR"/>
    <property type="match status" value="1"/>
</dbReference>
<name>A0A5Q0M1U6_VARPD</name>
<keyword evidence="2" id="KW-0238">DNA-binding</keyword>
<dbReference type="Gene3D" id="3.40.1410.10">
    <property type="entry name" value="Chorismate lyase-like"/>
    <property type="match status" value="1"/>
</dbReference>
<proteinExistence type="predicted"/>
<evidence type="ECO:0000256" key="2">
    <source>
        <dbReference type="ARBA" id="ARBA00023125"/>
    </source>
</evidence>
<dbReference type="Pfam" id="PF00392">
    <property type="entry name" value="GntR"/>
    <property type="match status" value="1"/>
</dbReference>
<keyword evidence="1" id="KW-0805">Transcription regulation</keyword>
<dbReference type="Proteomes" id="UP000326780">
    <property type="component" value="Chromosome"/>
</dbReference>
<gene>
    <name evidence="5" type="ORF">GFK26_06955</name>
</gene>
<dbReference type="InterPro" id="IPR000524">
    <property type="entry name" value="Tscrpt_reg_HTH_GntR"/>
</dbReference>
<dbReference type="GO" id="GO:0003677">
    <property type="term" value="F:DNA binding"/>
    <property type="evidence" value="ECO:0007669"/>
    <property type="project" value="UniProtKB-KW"/>
</dbReference>
<dbReference type="Pfam" id="PF07702">
    <property type="entry name" value="UTRA"/>
    <property type="match status" value="1"/>
</dbReference>
<dbReference type="PANTHER" id="PTHR44846:SF1">
    <property type="entry name" value="MANNOSYL-D-GLYCERATE TRANSPORT_METABOLISM SYSTEM REPRESSOR MNGR-RELATED"/>
    <property type="match status" value="1"/>
</dbReference>
<keyword evidence="3" id="KW-0804">Transcription</keyword>
<dbReference type="SMART" id="SM00345">
    <property type="entry name" value="HTH_GNTR"/>
    <property type="match status" value="1"/>
</dbReference>
<dbReference type="AlphaFoldDB" id="A0A5Q0M1U6"/>
<dbReference type="GO" id="GO:0045892">
    <property type="term" value="P:negative regulation of DNA-templated transcription"/>
    <property type="evidence" value="ECO:0007669"/>
    <property type="project" value="TreeGrafter"/>
</dbReference>
<protein>
    <submittedName>
        <fullName evidence="5">GntR family transcriptional regulator</fullName>
    </submittedName>
</protein>
<organism evidence="5 6">
    <name type="scientific">Variovorax paradoxus</name>
    <dbReference type="NCBI Taxonomy" id="34073"/>
    <lineage>
        <taxon>Bacteria</taxon>
        <taxon>Pseudomonadati</taxon>
        <taxon>Pseudomonadota</taxon>
        <taxon>Betaproteobacteria</taxon>
        <taxon>Burkholderiales</taxon>
        <taxon>Comamonadaceae</taxon>
        <taxon>Variovorax</taxon>
    </lineage>
</organism>